<dbReference type="RefSeq" id="XP_011134788.1">
    <property type="nucleotide sequence ID" value="XM_011136486.1"/>
</dbReference>
<dbReference type="InterPro" id="IPR043128">
    <property type="entry name" value="Rev_trsase/Diguanyl_cyclase"/>
</dbReference>
<dbReference type="InterPro" id="IPR053134">
    <property type="entry name" value="RNA-dir_DNA_polymerase"/>
</dbReference>
<protein>
    <submittedName>
        <fullName evidence="3">KRAB-A domain protein</fullName>
    </submittedName>
</protein>
<keyword evidence="4" id="KW-1185">Reference proteome</keyword>
<organism evidence="3 4">
    <name type="scientific">Gregarina niphandrodes</name>
    <name type="common">Septate eugregarine</name>
    <dbReference type="NCBI Taxonomy" id="110365"/>
    <lineage>
        <taxon>Eukaryota</taxon>
        <taxon>Sar</taxon>
        <taxon>Alveolata</taxon>
        <taxon>Apicomplexa</taxon>
        <taxon>Conoidasida</taxon>
        <taxon>Gregarinasina</taxon>
        <taxon>Eugregarinorida</taxon>
        <taxon>Gregarinidae</taxon>
        <taxon>Gregarina</taxon>
    </lineage>
</organism>
<accession>A0A023AV17</accession>
<feature type="transmembrane region" description="Helical" evidence="1">
    <location>
        <begin position="33"/>
        <end position="53"/>
    </location>
</feature>
<dbReference type="eggNOG" id="KOG0017">
    <property type="taxonomic scope" value="Eukaryota"/>
</dbReference>
<keyword evidence="1" id="KW-0812">Transmembrane</keyword>
<evidence type="ECO:0000259" key="2">
    <source>
        <dbReference type="Pfam" id="PF00078"/>
    </source>
</evidence>
<dbReference type="Gene3D" id="3.30.70.270">
    <property type="match status" value="1"/>
</dbReference>
<dbReference type="PANTHER" id="PTHR24559">
    <property type="entry name" value="TRANSPOSON TY3-I GAG-POL POLYPROTEIN"/>
    <property type="match status" value="1"/>
</dbReference>
<evidence type="ECO:0000256" key="1">
    <source>
        <dbReference type="SAM" id="Phobius"/>
    </source>
</evidence>
<dbReference type="PANTHER" id="PTHR24559:SF444">
    <property type="entry name" value="REVERSE TRANSCRIPTASE DOMAIN-CONTAINING PROTEIN"/>
    <property type="match status" value="1"/>
</dbReference>
<evidence type="ECO:0000313" key="3">
    <source>
        <dbReference type="EMBL" id="EZG42624.1"/>
    </source>
</evidence>
<dbReference type="GeneID" id="22916855"/>
<keyword evidence="1" id="KW-1133">Transmembrane helix</keyword>
<feature type="domain" description="Reverse transcriptase" evidence="2">
    <location>
        <begin position="4"/>
        <end position="106"/>
    </location>
</feature>
<dbReference type="EMBL" id="AFNH02001959">
    <property type="protein sequence ID" value="EZG42624.1"/>
    <property type="molecule type" value="Genomic_DNA"/>
</dbReference>
<dbReference type="OrthoDB" id="2013610at2759"/>
<evidence type="ECO:0000313" key="4">
    <source>
        <dbReference type="Proteomes" id="UP000019763"/>
    </source>
</evidence>
<dbReference type="VEuPathDB" id="CryptoDB:GNI_242620"/>
<dbReference type="InterPro" id="IPR043502">
    <property type="entry name" value="DNA/RNA_pol_sf"/>
</dbReference>
<keyword evidence="1" id="KW-0472">Membrane</keyword>
<sequence>MLSALSGARYFSSLDAASGYWQLPVEASAIPKTAFICTEGLFEFLAMLFGLYNAAATYQRMMRRILGDLLWKCCLVYILVFGSTFEEHNRNLREVLRRIREHDLLLKVATS</sequence>
<comment type="caution">
    <text evidence="3">The sequence shown here is derived from an EMBL/GenBank/DDBJ whole genome shotgun (WGS) entry which is preliminary data.</text>
</comment>
<dbReference type="AlphaFoldDB" id="A0A023AV17"/>
<dbReference type="CDD" id="cd01647">
    <property type="entry name" value="RT_LTR"/>
    <property type="match status" value="1"/>
</dbReference>
<name>A0A023AV17_GRENI</name>
<dbReference type="InterPro" id="IPR000477">
    <property type="entry name" value="RT_dom"/>
</dbReference>
<reference evidence="3" key="1">
    <citation type="submission" date="2013-12" db="EMBL/GenBank/DDBJ databases">
        <authorList>
            <person name="Omoto C.K."/>
            <person name="Sibley D."/>
            <person name="Venepally P."/>
            <person name="Hadjithomas M."/>
            <person name="Karamycheva S."/>
            <person name="Brunk B."/>
            <person name="Roos D."/>
            <person name="Caler E."/>
            <person name="Lorenzi H."/>
        </authorList>
    </citation>
    <scope>NUCLEOTIDE SEQUENCE</scope>
</reference>
<gene>
    <name evidence="3" type="ORF">GNI_242620</name>
</gene>
<dbReference type="Pfam" id="PF00078">
    <property type="entry name" value="RVT_1"/>
    <property type="match status" value="1"/>
</dbReference>
<dbReference type="SUPFAM" id="SSF56672">
    <property type="entry name" value="DNA/RNA polymerases"/>
    <property type="match status" value="1"/>
</dbReference>
<dbReference type="Proteomes" id="UP000019763">
    <property type="component" value="Unassembled WGS sequence"/>
</dbReference>
<proteinExistence type="predicted"/>